<proteinExistence type="predicted"/>
<gene>
    <name evidence="2" type="ORF">DPN68_01420</name>
</gene>
<feature type="transmembrane region" description="Helical" evidence="1">
    <location>
        <begin position="164"/>
        <end position="184"/>
    </location>
</feature>
<organism evidence="2 3">
    <name type="scientific">Flavobacterium tibetense</name>
    <dbReference type="NCBI Taxonomy" id="2233533"/>
    <lineage>
        <taxon>Bacteria</taxon>
        <taxon>Pseudomonadati</taxon>
        <taxon>Bacteroidota</taxon>
        <taxon>Flavobacteriia</taxon>
        <taxon>Flavobacteriales</taxon>
        <taxon>Flavobacteriaceae</taxon>
        <taxon>Flavobacterium</taxon>
    </lineage>
</organism>
<sequence>MNTITFQERIISYTDWATLLFIVAFVIIAVNRNVFATRFYEFIRLAISDKYTKIYKDRSNMLSGFTISMFVVQLLSLSFFILLLINQLGIKEKNDGIVFIQIITFLGVFILSKYLIEKIIATTFQIEEFNEQFNLLKVSYRTYLGFILLPINLILYYNTLQSDWIFIVLTSLLVLFNALTYIIAIKIYQNLVMRKLFYFILYLCTLEIAPYYFMYYWITKN</sequence>
<keyword evidence="3" id="KW-1185">Reference proteome</keyword>
<evidence type="ECO:0000256" key="1">
    <source>
        <dbReference type="SAM" id="Phobius"/>
    </source>
</evidence>
<dbReference type="EMBL" id="QLST01000001">
    <property type="protein sequence ID" value="RBA29912.1"/>
    <property type="molecule type" value="Genomic_DNA"/>
</dbReference>
<dbReference type="OrthoDB" id="1438590at2"/>
<dbReference type="Proteomes" id="UP000253319">
    <property type="component" value="Unassembled WGS sequence"/>
</dbReference>
<dbReference type="RefSeq" id="WP_113987794.1">
    <property type="nucleotide sequence ID" value="NZ_QLST01000001.1"/>
</dbReference>
<evidence type="ECO:0000313" key="3">
    <source>
        <dbReference type="Proteomes" id="UP000253319"/>
    </source>
</evidence>
<accession>A0A365P5R7</accession>
<protein>
    <submittedName>
        <fullName evidence="2">DUF4271 domain-containing protein</fullName>
    </submittedName>
</protein>
<keyword evidence="1" id="KW-0472">Membrane</keyword>
<reference evidence="2 3" key="1">
    <citation type="submission" date="2018-06" db="EMBL/GenBank/DDBJ databases">
        <title>Flavobacterium tibetense sp. nov., isolated from a wetland YonghuCo on Tibetan Plateau.</title>
        <authorList>
            <person name="Xing P."/>
            <person name="Phurbu D."/>
            <person name="Lu H."/>
        </authorList>
    </citation>
    <scope>NUCLEOTIDE SEQUENCE [LARGE SCALE GENOMIC DNA]</scope>
    <source>
        <strain evidence="2 3">YH5</strain>
    </source>
</reference>
<dbReference type="AlphaFoldDB" id="A0A365P5R7"/>
<keyword evidence="1" id="KW-0812">Transmembrane</keyword>
<dbReference type="Pfam" id="PF14093">
    <property type="entry name" value="DUF4271"/>
    <property type="match status" value="1"/>
</dbReference>
<feature type="transmembrane region" description="Helical" evidence="1">
    <location>
        <begin position="97"/>
        <end position="116"/>
    </location>
</feature>
<feature type="transmembrane region" description="Helical" evidence="1">
    <location>
        <begin position="61"/>
        <end position="85"/>
    </location>
</feature>
<name>A0A365P5R7_9FLAO</name>
<keyword evidence="1" id="KW-1133">Transmembrane helix</keyword>
<feature type="transmembrane region" description="Helical" evidence="1">
    <location>
        <begin position="16"/>
        <end position="40"/>
    </location>
</feature>
<comment type="caution">
    <text evidence="2">The sequence shown here is derived from an EMBL/GenBank/DDBJ whole genome shotgun (WGS) entry which is preliminary data.</text>
</comment>
<evidence type="ECO:0000313" key="2">
    <source>
        <dbReference type="EMBL" id="RBA29912.1"/>
    </source>
</evidence>
<dbReference type="InterPro" id="IPR025367">
    <property type="entry name" value="DUF4271"/>
</dbReference>
<feature type="transmembrane region" description="Helical" evidence="1">
    <location>
        <begin position="140"/>
        <end position="158"/>
    </location>
</feature>
<feature type="transmembrane region" description="Helical" evidence="1">
    <location>
        <begin position="196"/>
        <end position="218"/>
    </location>
</feature>